<keyword evidence="3" id="KW-1185">Reference proteome</keyword>
<dbReference type="Pfam" id="PF12146">
    <property type="entry name" value="Hydrolase_4"/>
    <property type="match status" value="1"/>
</dbReference>
<dbReference type="InterPro" id="IPR022742">
    <property type="entry name" value="Hydrolase_4"/>
</dbReference>
<dbReference type="PANTHER" id="PTHR11614">
    <property type="entry name" value="PHOSPHOLIPASE-RELATED"/>
    <property type="match status" value="1"/>
</dbReference>
<accession>A0ABT3VQ88</accession>
<reference evidence="2 3" key="1">
    <citation type="submission" date="2022-11" db="EMBL/GenBank/DDBJ databases">
        <title>Biodiversity and phylogenetic relationships of bacteria.</title>
        <authorList>
            <person name="Machado R.A.R."/>
            <person name="Bhat A."/>
            <person name="Loulou A."/>
            <person name="Kallel S."/>
        </authorList>
    </citation>
    <scope>NUCLEOTIDE SEQUENCE [LARGE SCALE GENOMIC DNA]</scope>
    <source>
        <strain evidence="2 3">DSM 13975</strain>
    </source>
</reference>
<proteinExistence type="predicted"/>
<feature type="domain" description="Serine aminopeptidase S33" evidence="1">
    <location>
        <begin position="41"/>
        <end position="283"/>
    </location>
</feature>
<keyword evidence="2" id="KW-0378">Hydrolase</keyword>
<comment type="caution">
    <text evidence="2">The sequence shown here is derived from an EMBL/GenBank/DDBJ whole genome shotgun (WGS) entry which is preliminary data.</text>
</comment>
<organism evidence="2 3">
    <name type="scientific">Alcaligenes parafaecalis</name>
    <dbReference type="NCBI Taxonomy" id="171260"/>
    <lineage>
        <taxon>Bacteria</taxon>
        <taxon>Pseudomonadati</taxon>
        <taxon>Pseudomonadota</taxon>
        <taxon>Betaproteobacteria</taxon>
        <taxon>Burkholderiales</taxon>
        <taxon>Alcaligenaceae</taxon>
        <taxon>Alcaligenes</taxon>
    </lineage>
</organism>
<evidence type="ECO:0000313" key="2">
    <source>
        <dbReference type="EMBL" id="MCX5465708.1"/>
    </source>
</evidence>
<evidence type="ECO:0000313" key="3">
    <source>
        <dbReference type="Proteomes" id="UP001209916"/>
    </source>
</evidence>
<dbReference type="GO" id="GO:0016787">
    <property type="term" value="F:hydrolase activity"/>
    <property type="evidence" value="ECO:0007669"/>
    <property type="project" value="UniProtKB-KW"/>
</dbReference>
<sequence>MSDAALHTTFSSLPDLAEHGLATQPEELLSHEYLLHGHGAHARTGVLLIHGLTGTPNEMRVLARGLNRQGFTVYAVQLAGHCGAMDQLVATRWQNWLGSVCRGADLLARYVDRVIVGGLSMGAVLALGLAQLRPAQIAGVVALSPTFRYDGWSMPAYTKLSFILPVLRALGIGRRSVFMEQPPYGIKDEALRARVVSQMNSGDSAAAGLPGNPWWAVIEMHALSARVRKNLDKVRAPCLVMHAQHDDIAAVGNAYEIVNGVRHAPVDLCLLQDSYHMITIDRERRQVIARVVDFVTAIDVAGRRAVVS</sequence>
<dbReference type="InterPro" id="IPR051044">
    <property type="entry name" value="MAG_DAG_Lipase"/>
</dbReference>
<dbReference type="RefSeq" id="WP_266121554.1">
    <property type="nucleotide sequence ID" value="NZ_JAPKNA010000005.1"/>
</dbReference>
<dbReference type="SUPFAM" id="SSF53474">
    <property type="entry name" value="alpha/beta-Hydrolases"/>
    <property type="match status" value="1"/>
</dbReference>
<dbReference type="InterPro" id="IPR029058">
    <property type="entry name" value="AB_hydrolase_fold"/>
</dbReference>
<name>A0ABT3VQ88_9BURK</name>
<gene>
    <name evidence="2" type="ORF">OSH09_16080</name>
</gene>
<evidence type="ECO:0000259" key="1">
    <source>
        <dbReference type="Pfam" id="PF12146"/>
    </source>
</evidence>
<dbReference type="Proteomes" id="UP001209916">
    <property type="component" value="Unassembled WGS sequence"/>
</dbReference>
<dbReference type="Gene3D" id="3.40.50.1820">
    <property type="entry name" value="alpha/beta hydrolase"/>
    <property type="match status" value="1"/>
</dbReference>
<dbReference type="EMBL" id="JAPKNA010000005">
    <property type="protein sequence ID" value="MCX5465708.1"/>
    <property type="molecule type" value="Genomic_DNA"/>
</dbReference>
<protein>
    <submittedName>
        <fullName evidence="2">Alpha/beta fold hydrolase</fullName>
    </submittedName>
</protein>